<organism evidence="3 4">
    <name type="scientific">Rhizopogon vesiculosus</name>
    <dbReference type="NCBI Taxonomy" id="180088"/>
    <lineage>
        <taxon>Eukaryota</taxon>
        <taxon>Fungi</taxon>
        <taxon>Dikarya</taxon>
        <taxon>Basidiomycota</taxon>
        <taxon>Agaricomycotina</taxon>
        <taxon>Agaricomycetes</taxon>
        <taxon>Agaricomycetidae</taxon>
        <taxon>Boletales</taxon>
        <taxon>Suillineae</taxon>
        <taxon>Rhizopogonaceae</taxon>
        <taxon>Rhizopogon</taxon>
    </lineage>
</organism>
<feature type="region of interest" description="Disordered" evidence="2">
    <location>
        <begin position="318"/>
        <end position="374"/>
    </location>
</feature>
<protein>
    <recommendedName>
        <fullName evidence="5">Lipid droplet-associated perilipin protein</fullName>
    </recommendedName>
</protein>
<dbReference type="Gene3D" id="1.20.120.20">
    <property type="entry name" value="Apolipoprotein"/>
    <property type="match status" value="1"/>
</dbReference>
<comment type="similarity">
    <text evidence="1">Belongs to the perilipin family.</text>
</comment>
<feature type="compositionally biased region" description="Polar residues" evidence="2">
    <location>
        <begin position="344"/>
        <end position="374"/>
    </location>
</feature>
<dbReference type="GO" id="GO:0010890">
    <property type="term" value="P:positive regulation of triglyceride storage"/>
    <property type="evidence" value="ECO:0007669"/>
    <property type="project" value="TreeGrafter"/>
</dbReference>
<reference evidence="3 4" key="1">
    <citation type="submission" date="2016-03" db="EMBL/GenBank/DDBJ databases">
        <title>Comparative genomics of the ectomycorrhizal sister species Rhizopogon vinicolor and Rhizopogon vesiculosus (Basidiomycota: Boletales) reveals a divergence of the mating type B locus.</title>
        <authorList>
            <person name="Mujic A.B."/>
            <person name="Kuo A."/>
            <person name="Tritt A."/>
            <person name="Lipzen A."/>
            <person name="Chen C."/>
            <person name="Johnson J."/>
            <person name="Sharma A."/>
            <person name="Barry K."/>
            <person name="Grigoriev I.V."/>
            <person name="Spatafora J.W."/>
        </authorList>
    </citation>
    <scope>NUCLEOTIDE SEQUENCE [LARGE SCALE GENOMIC DNA]</scope>
    <source>
        <strain evidence="3 4">AM-OR11-056</strain>
    </source>
</reference>
<dbReference type="STRING" id="180088.A0A1J8PZJ3"/>
<dbReference type="Pfam" id="PF03036">
    <property type="entry name" value="Perilipin"/>
    <property type="match status" value="1"/>
</dbReference>
<gene>
    <name evidence="3" type="ORF">AZE42_08215</name>
</gene>
<evidence type="ECO:0000256" key="1">
    <source>
        <dbReference type="ARBA" id="ARBA00006311"/>
    </source>
</evidence>
<comment type="caution">
    <text evidence="3">The sequence shown here is derived from an EMBL/GenBank/DDBJ whole genome shotgun (WGS) entry which is preliminary data.</text>
</comment>
<dbReference type="InterPro" id="IPR004279">
    <property type="entry name" value="Perilipin"/>
</dbReference>
<feature type="compositionally biased region" description="Basic and acidic residues" evidence="2">
    <location>
        <begin position="329"/>
        <end position="343"/>
    </location>
</feature>
<dbReference type="GO" id="GO:0005829">
    <property type="term" value="C:cytosol"/>
    <property type="evidence" value="ECO:0007669"/>
    <property type="project" value="TreeGrafter"/>
</dbReference>
<evidence type="ECO:0000313" key="3">
    <source>
        <dbReference type="EMBL" id="OJA13863.1"/>
    </source>
</evidence>
<keyword evidence="4" id="KW-1185">Reference proteome</keyword>
<name>A0A1J8PZJ3_9AGAM</name>
<accession>A0A1J8PZJ3</accession>
<dbReference type="EMBL" id="LVVM01004001">
    <property type="protein sequence ID" value="OJA13863.1"/>
    <property type="molecule type" value="Genomic_DNA"/>
</dbReference>
<evidence type="ECO:0000256" key="2">
    <source>
        <dbReference type="SAM" id="MobiDB-lite"/>
    </source>
</evidence>
<dbReference type="OrthoDB" id="376826at2759"/>
<sequence>MAEAAQPQSQVPEITVLNRVVSIPLIASSLDQINSILEKSSLTRSPYHAAQAITHTAYNYSQPIQIRLAPLIVKADDFANKGLDVVESRFPYPFKARPEEVASYVWERGENLVSSANKTFDKTVKSPACGVAEGIDKKFTPIVDYFEVAVNKVGTESGPSSPSSESSDSQYQYQRAISISKHLKDNLYDYSSEHLRQLREQNVLVQRATETANNISSLASTQINNAQTRIHTLSDTMLLELQKIQHSTAELPQTLRATYPDVSKTITDLGDIVANRDLPVTEKVNRVGKEVKERVSPLLEKLTQRIGELLNILGSKKEEAKGTAQETAKSAKETAKSVKESAKHAQQNATKHVQQSARKAQGNAKNVNGPTSAQ</sequence>
<dbReference type="AlphaFoldDB" id="A0A1J8PZJ3"/>
<dbReference type="PANTHER" id="PTHR14024:SF49">
    <property type="entry name" value="LIPID STORAGE DROPLETS SURFACE-BINDING PROTEIN 1"/>
    <property type="match status" value="1"/>
</dbReference>
<dbReference type="GO" id="GO:0019915">
    <property type="term" value="P:lipid storage"/>
    <property type="evidence" value="ECO:0007669"/>
    <property type="project" value="TreeGrafter"/>
</dbReference>
<dbReference type="Proteomes" id="UP000183567">
    <property type="component" value="Unassembled WGS sequence"/>
</dbReference>
<dbReference type="GO" id="GO:0005811">
    <property type="term" value="C:lipid droplet"/>
    <property type="evidence" value="ECO:0007669"/>
    <property type="project" value="TreeGrafter"/>
</dbReference>
<proteinExistence type="inferred from homology"/>
<evidence type="ECO:0000313" key="4">
    <source>
        <dbReference type="Proteomes" id="UP000183567"/>
    </source>
</evidence>
<dbReference type="PANTHER" id="PTHR14024">
    <property type="entry name" value="PERILIPIN"/>
    <property type="match status" value="1"/>
</dbReference>
<evidence type="ECO:0008006" key="5">
    <source>
        <dbReference type="Google" id="ProtNLM"/>
    </source>
</evidence>